<reference evidence="6" key="2">
    <citation type="submission" date="2018-05" db="EMBL/GenBank/DDBJ databases">
        <title>Effector identification in a new, highly contiguous assembly of the strawberry crown rot pathogen Phytophthora cactorum.</title>
        <authorList>
            <person name="Armitage A.D."/>
            <person name="Nellist C.F."/>
            <person name="Bates H."/>
            <person name="Vickerstaff R.J."/>
            <person name="Harrison R.J."/>
        </authorList>
    </citation>
    <scope>NUCLEOTIDE SEQUENCE</scope>
    <source>
        <strain evidence="2">15-7</strain>
        <strain evidence="3">4032</strain>
        <strain evidence="4">4040</strain>
        <strain evidence="5">P415</strain>
        <strain evidence="6">P421</strain>
    </source>
</reference>
<sequence>MDSTANTRLHTFDQKKPTRKVSSLRKRWRQLRKSNPDVYRTLAAQSLVLKSGGSVVDACTPESHLWTAADLA</sequence>
<dbReference type="AlphaFoldDB" id="A0A329RNR0"/>
<evidence type="ECO:0000313" key="6">
    <source>
        <dbReference type="EMBL" id="KAG3220480.1"/>
    </source>
</evidence>
<dbReference type="Proteomes" id="UP000760860">
    <property type="component" value="Unassembled WGS sequence"/>
</dbReference>
<reference evidence="7 8" key="1">
    <citation type="submission" date="2018-01" db="EMBL/GenBank/DDBJ databases">
        <title>Draft genome of the strawberry crown rot pathogen Phytophthora cactorum.</title>
        <authorList>
            <person name="Armitage A.D."/>
            <person name="Lysoe E."/>
            <person name="Nellist C.F."/>
            <person name="Harrison R.J."/>
            <person name="Brurberg M.B."/>
        </authorList>
    </citation>
    <scope>NUCLEOTIDE SEQUENCE [LARGE SCALE GENOMIC DNA]</scope>
    <source>
        <strain evidence="7 8">10300</strain>
    </source>
</reference>
<feature type="region of interest" description="Disordered" evidence="1">
    <location>
        <begin position="1"/>
        <end position="26"/>
    </location>
</feature>
<dbReference type="EMBL" id="RCMI01000292">
    <property type="protein sequence ID" value="KAG2919494.1"/>
    <property type="molecule type" value="Genomic_DNA"/>
</dbReference>
<comment type="caution">
    <text evidence="7">The sequence shown here is derived from an EMBL/GenBank/DDBJ whole genome shotgun (WGS) entry which is preliminary data.</text>
</comment>
<evidence type="ECO:0000313" key="3">
    <source>
        <dbReference type="EMBL" id="KAG2919494.1"/>
    </source>
</evidence>
<keyword evidence="8" id="KW-1185">Reference proteome</keyword>
<dbReference type="Proteomes" id="UP000735874">
    <property type="component" value="Unassembled WGS sequence"/>
</dbReference>
<evidence type="ECO:0000256" key="1">
    <source>
        <dbReference type="SAM" id="MobiDB-lite"/>
    </source>
</evidence>
<dbReference type="VEuPathDB" id="FungiDB:PC110_g18267"/>
<dbReference type="EMBL" id="MJFZ01000766">
    <property type="protein sequence ID" value="RAW25316.1"/>
    <property type="molecule type" value="Genomic_DNA"/>
</dbReference>
<dbReference type="EMBL" id="RCMK01000043">
    <property type="protein sequence ID" value="KAG2952093.1"/>
    <property type="molecule type" value="Genomic_DNA"/>
</dbReference>
<dbReference type="Proteomes" id="UP000736787">
    <property type="component" value="Unassembled WGS sequence"/>
</dbReference>
<dbReference type="Proteomes" id="UP000697107">
    <property type="component" value="Unassembled WGS sequence"/>
</dbReference>
<gene>
    <name evidence="7" type="ORF">PC110_g18267</name>
    <name evidence="2" type="ORF">PC113_g11332</name>
    <name evidence="3" type="ORF">PC115_g10107</name>
    <name evidence="4" type="ORF">PC117_g3106</name>
    <name evidence="5" type="ORF">PC118_g7870</name>
    <name evidence="6" type="ORF">PC129_g8759</name>
</gene>
<dbReference type="EMBL" id="RCMV01000261">
    <property type="protein sequence ID" value="KAG3220480.1"/>
    <property type="molecule type" value="Genomic_DNA"/>
</dbReference>
<protein>
    <submittedName>
        <fullName evidence="7">Uncharacterized protein</fullName>
    </submittedName>
</protein>
<evidence type="ECO:0000313" key="5">
    <source>
        <dbReference type="EMBL" id="KAG2986285.1"/>
    </source>
</evidence>
<dbReference type="Proteomes" id="UP000774804">
    <property type="component" value="Unassembled WGS sequence"/>
</dbReference>
<evidence type="ECO:0000313" key="2">
    <source>
        <dbReference type="EMBL" id="KAG2856704.1"/>
    </source>
</evidence>
<dbReference type="EMBL" id="RCML01000194">
    <property type="protein sequence ID" value="KAG2986285.1"/>
    <property type="molecule type" value="Genomic_DNA"/>
</dbReference>
<dbReference type="Proteomes" id="UP000251314">
    <property type="component" value="Unassembled WGS sequence"/>
</dbReference>
<name>A0A329RNR0_9STRA</name>
<proteinExistence type="predicted"/>
<evidence type="ECO:0000313" key="4">
    <source>
        <dbReference type="EMBL" id="KAG2952093.1"/>
    </source>
</evidence>
<evidence type="ECO:0000313" key="8">
    <source>
        <dbReference type="Proteomes" id="UP000251314"/>
    </source>
</evidence>
<dbReference type="EMBL" id="RCMG01000321">
    <property type="protein sequence ID" value="KAG2856704.1"/>
    <property type="molecule type" value="Genomic_DNA"/>
</dbReference>
<feature type="compositionally biased region" description="Basic residues" evidence="1">
    <location>
        <begin position="17"/>
        <end position="26"/>
    </location>
</feature>
<evidence type="ECO:0000313" key="7">
    <source>
        <dbReference type="EMBL" id="RAW25316.1"/>
    </source>
</evidence>
<organism evidence="7 8">
    <name type="scientific">Phytophthora cactorum</name>
    <dbReference type="NCBI Taxonomy" id="29920"/>
    <lineage>
        <taxon>Eukaryota</taxon>
        <taxon>Sar</taxon>
        <taxon>Stramenopiles</taxon>
        <taxon>Oomycota</taxon>
        <taxon>Peronosporomycetes</taxon>
        <taxon>Peronosporales</taxon>
        <taxon>Peronosporaceae</taxon>
        <taxon>Phytophthora</taxon>
    </lineage>
</organism>
<accession>A0A329RNR0</accession>
<dbReference type="OrthoDB" id="99530at2759"/>